<accession>A0ABR4I5S1</accession>
<gene>
    <name evidence="2" type="ORF">BJX63DRAFT_6445</name>
</gene>
<evidence type="ECO:0000256" key="1">
    <source>
        <dbReference type="SAM" id="MobiDB-lite"/>
    </source>
</evidence>
<feature type="compositionally biased region" description="Basic and acidic residues" evidence="1">
    <location>
        <begin position="30"/>
        <end position="39"/>
    </location>
</feature>
<reference evidence="2 3" key="1">
    <citation type="submission" date="2024-07" db="EMBL/GenBank/DDBJ databases">
        <title>Section-level genome sequencing and comparative genomics of Aspergillus sections Usti and Cavernicolus.</title>
        <authorList>
            <consortium name="Lawrence Berkeley National Laboratory"/>
            <person name="Nybo J.L."/>
            <person name="Vesth T.C."/>
            <person name="Theobald S."/>
            <person name="Frisvad J.C."/>
            <person name="Larsen T.O."/>
            <person name="Kjaerboelling I."/>
            <person name="Rothschild-Mancinelli K."/>
            <person name="Lyhne E.K."/>
            <person name="Kogle M.E."/>
            <person name="Barry K."/>
            <person name="Clum A."/>
            <person name="Na H."/>
            <person name="Ledsgaard L."/>
            <person name="Lin J."/>
            <person name="Lipzen A."/>
            <person name="Kuo A."/>
            <person name="Riley R."/>
            <person name="Mondo S."/>
            <person name="Labutti K."/>
            <person name="Haridas S."/>
            <person name="Pangalinan J."/>
            <person name="Salamov A.A."/>
            <person name="Simmons B.A."/>
            <person name="Magnuson J.K."/>
            <person name="Chen J."/>
            <person name="Drula E."/>
            <person name="Henrissat B."/>
            <person name="Wiebenga A."/>
            <person name="Lubbers R.J."/>
            <person name="Gomes A.C."/>
            <person name="Makela M.R."/>
            <person name="Stajich J."/>
            <person name="Grigoriev I.V."/>
            <person name="Mortensen U.H."/>
            <person name="De Vries R.P."/>
            <person name="Baker S.E."/>
            <person name="Andersen M.R."/>
        </authorList>
    </citation>
    <scope>NUCLEOTIDE SEQUENCE [LARGE SCALE GENOMIC DNA]</scope>
    <source>
        <strain evidence="2 3">CBS 588.65</strain>
    </source>
</reference>
<protein>
    <submittedName>
        <fullName evidence="2">Uncharacterized protein</fullName>
    </submittedName>
</protein>
<organism evidence="2 3">
    <name type="scientific">Aspergillus granulosus</name>
    <dbReference type="NCBI Taxonomy" id="176169"/>
    <lineage>
        <taxon>Eukaryota</taxon>
        <taxon>Fungi</taxon>
        <taxon>Dikarya</taxon>
        <taxon>Ascomycota</taxon>
        <taxon>Pezizomycotina</taxon>
        <taxon>Eurotiomycetes</taxon>
        <taxon>Eurotiomycetidae</taxon>
        <taxon>Eurotiales</taxon>
        <taxon>Aspergillaceae</taxon>
        <taxon>Aspergillus</taxon>
        <taxon>Aspergillus subgen. Nidulantes</taxon>
    </lineage>
</organism>
<dbReference type="EMBL" id="JBFXLT010000001">
    <property type="protein sequence ID" value="KAL2823103.1"/>
    <property type="molecule type" value="Genomic_DNA"/>
</dbReference>
<sequence length="226" mass="24614">MNGLKKRRREEGMMRGEREDGARIITDGWGGHDTEKGDGGVEMNGNGRWGKRCIGVGQSEKCSPGTESPFILEGSLGCWQLTELGIPMTFGSTIIIQYRLLVPGSAGQVGNPESGWYKLRLRRGGFIYPSSPRMRASVPRTLDPSCCLRQSYPAGRIAYDVPTGTPIGNNNSDYKPNKQSSLEIQNKDTMHLRSPKSLAAETDPPHLTYSRAQAGGPILDSVSGML</sequence>
<proteinExistence type="predicted"/>
<evidence type="ECO:0000313" key="2">
    <source>
        <dbReference type="EMBL" id="KAL2823103.1"/>
    </source>
</evidence>
<evidence type="ECO:0000313" key="3">
    <source>
        <dbReference type="Proteomes" id="UP001610334"/>
    </source>
</evidence>
<keyword evidence="3" id="KW-1185">Reference proteome</keyword>
<comment type="caution">
    <text evidence="2">The sequence shown here is derived from an EMBL/GenBank/DDBJ whole genome shotgun (WGS) entry which is preliminary data.</text>
</comment>
<dbReference type="Proteomes" id="UP001610334">
    <property type="component" value="Unassembled WGS sequence"/>
</dbReference>
<feature type="region of interest" description="Disordered" evidence="1">
    <location>
        <begin position="24"/>
        <end position="44"/>
    </location>
</feature>
<name>A0ABR4I5S1_9EURO</name>